<dbReference type="EMBL" id="HE573023">
    <property type="protein sequence ID" value="CCC48980.1"/>
    <property type="molecule type" value="Genomic_DNA"/>
</dbReference>
<gene>
    <name evidence="2" type="ORF">TVY486_0703140</name>
</gene>
<protein>
    <submittedName>
        <fullName evidence="2">Uncharacterized protein</fullName>
    </submittedName>
</protein>
<dbReference type="OMA" id="NDNGHAS"/>
<feature type="compositionally biased region" description="Pro residues" evidence="1">
    <location>
        <begin position="522"/>
        <end position="546"/>
    </location>
</feature>
<feature type="compositionally biased region" description="Basic residues" evidence="1">
    <location>
        <begin position="468"/>
        <end position="482"/>
    </location>
</feature>
<evidence type="ECO:0000313" key="2">
    <source>
        <dbReference type="EMBL" id="CCC48980.1"/>
    </source>
</evidence>
<sequence>MAFFSQSFARYPLLRCIVSAAQFAGGELSFSEKYAELIAMDGAGETTTPLRIEYDALVHFRVVRQKQLMRIELLRPLVQQWAEENGFAAELDGGMDASVVDGDGTCILVEQLEEEDMTHFLDSVAPMVAASRRTRSVSRVSATEPLPLSYCPPSPEGAAHTVTHQSTMVSDEEAGDPEACDVTSHEDTGGIASENCTPLVLATPESRSSLAANCISPTVRQGAPSGSKRKAKQCTPPSGIRESCTSSGSAFRRNKHRNEDECDGSLLRHLAGNGEGVGAGSTRLLRGSQSQCEAALRPTTLRQRRPRVGVGSFDSYQSSDTVVSDEPPILRRNKPKRYCPEMHPHTAQPVTDRTAQVVNGPRNSLKMSGNSVPSLDVVEAKKSPILNPASVDKEMPHTAVSKSDPLMQDAEQISALPRKGSPETKGTKNSATTYNFGDVITSPRAADSLRMCPGVQRLLNDLHTALPPRRRPPPKRTTKKQSLKGTNDNGHASAGATAFMKPKLIVQTSKSRELQSTAAGLPIPPCPGVGVDMPPPVPSSTVPPHPASSELTTPLLDPRPFYQSREAHRRLASSPNATMDQGQGPSATRVEEPKKMSSVVGSRSLSPRSEYRVANTLTPKNLKMSAIPVTVETKFLDSPDKAADVPFLRKGAKLLRRKRRIRRAVRGLLAVPRERLSPTVNEFPKEAIRRSRDRIKRQQDTTGNGTPSLRRSERERCRRVVRQMNSLTVYLARARACSEELRGLFLLMLEDNDV</sequence>
<feature type="compositionally biased region" description="Polar residues" evidence="1">
    <location>
        <begin position="700"/>
        <end position="709"/>
    </location>
</feature>
<feature type="compositionally biased region" description="Polar residues" evidence="1">
    <location>
        <begin position="573"/>
        <end position="586"/>
    </location>
</feature>
<evidence type="ECO:0000256" key="1">
    <source>
        <dbReference type="SAM" id="MobiDB-lite"/>
    </source>
</evidence>
<proteinExistence type="predicted"/>
<feature type="region of interest" description="Disordered" evidence="1">
    <location>
        <begin position="690"/>
        <end position="716"/>
    </location>
</feature>
<name>G0TYD3_TRYVY</name>
<feature type="region of interest" description="Disordered" evidence="1">
    <location>
        <begin position="310"/>
        <end position="346"/>
    </location>
</feature>
<feature type="region of interest" description="Disordered" evidence="1">
    <location>
        <begin position="388"/>
        <end position="408"/>
    </location>
</feature>
<feature type="region of interest" description="Disordered" evidence="1">
    <location>
        <begin position="414"/>
        <end position="433"/>
    </location>
</feature>
<feature type="compositionally biased region" description="Polar residues" evidence="1">
    <location>
        <begin position="506"/>
        <end position="518"/>
    </location>
</feature>
<reference evidence="2" key="1">
    <citation type="journal article" date="2012" name="Proc. Natl. Acad. Sci. U.S.A.">
        <title>Antigenic diversity is generated by distinct evolutionary mechanisms in African trypanosome species.</title>
        <authorList>
            <person name="Jackson A.P."/>
            <person name="Berry A."/>
            <person name="Aslett M."/>
            <person name="Allison H.C."/>
            <person name="Burton P."/>
            <person name="Vavrova-Anderson J."/>
            <person name="Brown R."/>
            <person name="Browne H."/>
            <person name="Corton N."/>
            <person name="Hauser H."/>
            <person name="Gamble J."/>
            <person name="Gilderthorp R."/>
            <person name="Marcello L."/>
            <person name="McQuillan J."/>
            <person name="Otto T.D."/>
            <person name="Quail M.A."/>
            <person name="Sanders M.J."/>
            <person name="van Tonder A."/>
            <person name="Ginger M.L."/>
            <person name="Field M.C."/>
            <person name="Barry J.D."/>
            <person name="Hertz-Fowler C."/>
            <person name="Berriman M."/>
        </authorList>
    </citation>
    <scope>NUCLEOTIDE SEQUENCE</scope>
    <source>
        <strain evidence="2">Y486</strain>
    </source>
</reference>
<dbReference type="AlphaFoldDB" id="G0TYD3"/>
<feature type="region of interest" description="Disordered" evidence="1">
    <location>
        <begin position="218"/>
        <end position="259"/>
    </location>
</feature>
<organism evidence="2">
    <name type="scientific">Trypanosoma vivax (strain Y486)</name>
    <dbReference type="NCBI Taxonomy" id="1055687"/>
    <lineage>
        <taxon>Eukaryota</taxon>
        <taxon>Discoba</taxon>
        <taxon>Euglenozoa</taxon>
        <taxon>Kinetoplastea</taxon>
        <taxon>Metakinetoplastina</taxon>
        <taxon>Trypanosomatida</taxon>
        <taxon>Trypanosomatidae</taxon>
        <taxon>Trypanosoma</taxon>
        <taxon>Duttonella</taxon>
    </lineage>
</organism>
<accession>G0TYD3</accession>
<dbReference type="VEuPathDB" id="TriTrypDB:TvY486_0703140"/>
<feature type="region of interest" description="Disordered" evidence="1">
    <location>
        <begin position="462"/>
        <end position="611"/>
    </location>
</feature>